<feature type="compositionally biased region" description="Polar residues" evidence="1">
    <location>
        <begin position="196"/>
        <end position="209"/>
    </location>
</feature>
<feature type="region of interest" description="Disordered" evidence="1">
    <location>
        <begin position="900"/>
        <end position="962"/>
    </location>
</feature>
<comment type="caution">
    <text evidence="2">The sequence shown here is derived from an EMBL/GenBank/DDBJ whole genome shotgun (WGS) entry which is preliminary data.</text>
</comment>
<evidence type="ECO:0000313" key="3">
    <source>
        <dbReference type="Proteomes" id="UP000037035"/>
    </source>
</evidence>
<feature type="region of interest" description="Disordered" evidence="1">
    <location>
        <begin position="453"/>
        <end position="528"/>
    </location>
</feature>
<dbReference type="EMBL" id="LAVV01006720">
    <property type="protein sequence ID" value="KNZ58617.1"/>
    <property type="molecule type" value="Genomic_DNA"/>
</dbReference>
<feature type="compositionally biased region" description="Basic and acidic residues" evidence="1">
    <location>
        <begin position="659"/>
        <end position="668"/>
    </location>
</feature>
<dbReference type="OrthoDB" id="2503326at2759"/>
<protein>
    <submittedName>
        <fullName evidence="2">Uncharacterized protein</fullName>
    </submittedName>
</protein>
<feature type="region of interest" description="Disordered" evidence="1">
    <location>
        <begin position="372"/>
        <end position="433"/>
    </location>
</feature>
<feature type="compositionally biased region" description="Polar residues" evidence="1">
    <location>
        <begin position="1013"/>
        <end position="1022"/>
    </location>
</feature>
<accession>A0A0L6VDH2</accession>
<feature type="compositionally biased region" description="Low complexity" evidence="1">
    <location>
        <begin position="118"/>
        <end position="134"/>
    </location>
</feature>
<proteinExistence type="predicted"/>
<evidence type="ECO:0000256" key="1">
    <source>
        <dbReference type="SAM" id="MobiDB-lite"/>
    </source>
</evidence>
<feature type="compositionally biased region" description="Low complexity" evidence="1">
    <location>
        <begin position="402"/>
        <end position="414"/>
    </location>
</feature>
<feature type="compositionally biased region" description="Low complexity" evidence="1">
    <location>
        <begin position="25"/>
        <end position="50"/>
    </location>
</feature>
<feature type="compositionally biased region" description="Acidic residues" evidence="1">
    <location>
        <begin position="909"/>
        <end position="920"/>
    </location>
</feature>
<reference evidence="2 3" key="1">
    <citation type="submission" date="2015-08" db="EMBL/GenBank/DDBJ databases">
        <title>Next Generation Sequencing and Analysis of the Genome of Puccinia sorghi L Schw, the Causal Agent of Maize Common Rust.</title>
        <authorList>
            <person name="Rochi L."/>
            <person name="Burguener G."/>
            <person name="Darino M."/>
            <person name="Turjanski A."/>
            <person name="Kreff E."/>
            <person name="Dieguez M.J."/>
            <person name="Sacco F."/>
        </authorList>
    </citation>
    <scope>NUCLEOTIDE SEQUENCE [LARGE SCALE GENOMIC DNA]</scope>
    <source>
        <strain evidence="2 3">RO10H11247</strain>
    </source>
</reference>
<feature type="region of interest" description="Disordered" evidence="1">
    <location>
        <begin position="540"/>
        <end position="598"/>
    </location>
</feature>
<dbReference type="AlphaFoldDB" id="A0A0L6VDH2"/>
<feature type="region of interest" description="Disordered" evidence="1">
    <location>
        <begin position="1006"/>
        <end position="1026"/>
    </location>
</feature>
<feature type="compositionally biased region" description="Polar residues" evidence="1">
    <location>
        <begin position="372"/>
        <end position="381"/>
    </location>
</feature>
<feature type="compositionally biased region" description="Polar residues" evidence="1">
    <location>
        <begin position="565"/>
        <end position="580"/>
    </location>
</feature>
<feature type="compositionally biased region" description="Polar residues" evidence="1">
    <location>
        <begin position="1"/>
        <end position="13"/>
    </location>
</feature>
<feature type="region of interest" description="Disordered" evidence="1">
    <location>
        <begin position="819"/>
        <end position="850"/>
    </location>
</feature>
<feature type="compositionally biased region" description="Basic and acidic residues" evidence="1">
    <location>
        <begin position="108"/>
        <end position="117"/>
    </location>
</feature>
<feature type="region of interest" description="Disordered" evidence="1">
    <location>
        <begin position="742"/>
        <end position="807"/>
    </location>
</feature>
<feature type="compositionally biased region" description="Low complexity" evidence="1">
    <location>
        <begin position="487"/>
        <end position="499"/>
    </location>
</feature>
<feature type="compositionally biased region" description="Low complexity" evidence="1">
    <location>
        <begin position="458"/>
        <end position="481"/>
    </location>
</feature>
<keyword evidence="3" id="KW-1185">Reference proteome</keyword>
<sequence>MGQASTKHQQQTKNDQEEPNKINDTEQQQQTTSKQQTTSEEQSTSEEQQSGKQPHRHSSIFNSIKRTHKRRPLSGTKSLKRPSRTSSWNPFRSLSNRSSTTRKRPHLTHFDTSEHRSNTTPPSSTTNQSNLSSNFIPPEEIANTTPSHPSLVISAPQETSQSEPTHPTSHSSTPIPPDTAPANHSSEQEQSQSQSVEPTSLPETESTSVDGPPAGIRAPARRIYVQGMVVVRNVNETPIQTVPPADLISPHVESSNPNPSAQSADVPQPSDAQPISSDPIDFTRNPSTHAHNEPTGTSSSNQLPQPSPPPSATHPTHHSNSADSATALPSQHPIAPSQVQIEQATMISRLLSAAAAATASSLLPYAIHADGTSIQNPSNQHNADEPHPHSRPRSTSHPTEMTSSSTHIRSASSAGHHPHHNQDTSNNDRDSHTGLQTTLRDALRAAFGGALVNPSTEASPVESPRSSASSPPASADHQLPTLPAPALPSSEPVSPLLSPQAPNGVPIEPVAPRDAPTSSAPSARRTGSVSRIIQRLGLANHRHDHSSGQSSPASSASIPQILSDEASSTPSSAEPRSTQAEEPLGANDANPSNPGDFERFLRDLQADVGAAILVALGARQPAVVDQEELDERVRLASVLPFADDDDDDDDEEEEEEQNEADRSGDRDSVAGGPVGPSFNFFRMHRFEGIHPPDQAGRGNASAGTGANDAANVTLIPVLLVGVRSAPPNPLLGALERIASHAPAPEAARPQDQHTHGAEPPPNVSVNPPGDHNLDDDQFRSDRDDVQYARSGSEGRRSLESQEEGSIGLRRIFQDQSEESFDAWTEDVGPASASNPLVDAQDIPPNDPSRPVIRADVATPGPAPRSWLIFVLAANVYVVVCIGSHPIFTAPSLFIPHGLQSTHSTGVAEPTEEDVDESEEAGENRPLRRVTSADGSSGAGLVRRLRGQRDDRQPSSRPDQIEEQLLDYEAMIRLAELIGQTTNNPLLGFAGKPPVDTLTQQQIDESDKFKNSCPDASNQQSCDDQPIMSDDGNNVGGSEQRNSCLRKHSREVSHRRKKRLTCFSHVVCLDEYEAEEQCHPFPCSPTILSFRLLIYTPSCSACRPCVDQWLVKCAASCPVCRQKAVH</sequence>
<feature type="region of interest" description="Disordered" evidence="1">
    <location>
        <begin position="1"/>
        <end position="218"/>
    </location>
</feature>
<dbReference type="VEuPathDB" id="FungiDB:VP01_1895g1"/>
<feature type="region of interest" description="Disordered" evidence="1">
    <location>
        <begin position="635"/>
        <end position="677"/>
    </location>
</feature>
<feature type="compositionally biased region" description="Basic and acidic residues" evidence="1">
    <location>
        <begin position="420"/>
        <end position="432"/>
    </location>
</feature>
<feature type="compositionally biased region" description="Basic and acidic residues" evidence="1">
    <location>
        <begin position="771"/>
        <end position="799"/>
    </location>
</feature>
<name>A0A0L6VDH2_9BASI</name>
<gene>
    <name evidence="2" type="ORF">VP01_1895g1</name>
</gene>
<feature type="compositionally biased region" description="Low complexity" evidence="1">
    <location>
        <begin position="159"/>
        <end position="173"/>
    </location>
</feature>
<feature type="compositionally biased region" description="Polar residues" evidence="1">
    <location>
        <begin position="84"/>
        <end position="99"/>
    </location>
</feature>
<feature type="compositionally biased region" description="Polar residues" evidence="1">
    <location>
        <begin position="252"/>
        <end position="276"/>
    </location>
</feature>
<feature type="compositionally biased region" description="Polar residues" evidence="1">
    <location>
        <begin position="516"/>
        <end position="528"/>
    </location>
</feature>
<feature type="compositionally biased region" description="Low complexity" evidence="1">
    <location>
        <begin position="547"/>
        <end position="563"/>
    </location>
</feature>
<feature type="compositionally biased region" description="Basic and acidic residues" evidence="1">
    <location>
        <begin position="14"/>
        <end position="24"/>
    </location>
</feature>
<organism evidence="2 3">
    <name type="scientific">Puccinia sorghi</name>
    <dbReference type="NCBI Taxonomy" id="27349"/>
    <lineage>
        <taxon>Eukaryota</taxon>
        <taxon>Fungi</taxon>
        <taxon>Dikarya</taxon>
        <taxon>Basidiomycota</taxon>
        <taxon>Pucciniomycotina</taxon>
        <taxon>Pucciniomycetes</taxon>
        <taxon>Pucciniales</taxon>
        <taxon>Pucciniaceae</taxon>
        <taxon>Puccinia</taxon>
    </lineage>
</organism>
<feature type="compositionally biased region" description="Acidic residues" evidence="1">
    <location>
        <begin position="642"/>
        <end position="658"/>
    </location>
</feature>
<dbReference type="STRING" id="27349.A0A0L6VDH2"/>
<dbReference type="Proteomes" id="UP000037035">
    <property type="component" value="Unassembled WGS sequence"/>
</dbReference>
<feature type="compositionally biased region" description="Basic residues" evidence="1">
    <location>
        <begin position="65"/>
        <end position="83"/>
    </location>
</feature>
<feature type="region of interest" description="Disordered" evidence="1">
    <location>
        <begin position="241"/>
        <end position="333"/>
    </location>
</feature>
<evidence type="ECO:0000313" key="2">
    <source>
        <dbReference type="EMBL" id="KNZ58617.1"/>
    </source>
</evidence>